<dbReference type="GO" id="GO:0006355">
    <property type="term" value="P:regulation of DNA-templated transcription"/>
    <property type="evidence" value="ECO:0007669"/>
    <property type="project" value="InterPro"/>
</dbReference>
<feature type="domain" description="DUF2087" evidence="2">
    <location>
        <begin position="180"/>
        <end position="248"/>
    </location>
</feature>
<dbReference type="Proteomes" id="UP000464314">
    <property type="component" value="Chromosome"/>
</dbReference>
<dbReference type="SUPFAM" id="SSF46894">
    <property type="entry name" value="C-terminal effector domain of the bipartite response regulators"/>
    <property type="match status" value="1"/>
</dbReference>
<dbReference type="Gene3D" id="1.10.10.10">
    <property type="entry name" value="Winged helix-like DNA-binding domain superfamily/Winged helix DNA-binding domain"/>
    <property type="match status" value="1"/>
</dbReference>
<reference evidence="3 4" key="1">
    <citation type="submission" date="2020-01" db="EMBL/GenBank/DDBJ databases">
        <title>Genome analysis of Anaerocolumna sp. CBA3638.</title>
        <authorList>
            <person name="Kim J."/>
            <person name="Roh S.W."/>
        </authorList>
    </citation>
    <scope>NUCLEOTIDE SEQUENCE [LARGE SCALE GENOMIC DNA]</scope>
    <source>
        <strain evidence="3 4">CBA3638</strain>
    </source>
</reference>
<name>A0A6P1TRC0_9FIRM</name>
<dbReference type="InterPro" id="IPR016032">
    <property type="entry name" value="Sig_transdc_resp-reg_C-effctor"/>
</dbReference>
<organism evidence="3 4">
    <name type="scientific">Anaerocolumna sedimenticola</name>
    <dbReference type="NCBI Taxonomy" id="2696063"/>
    <lineage>
        <taxon>Bacteria</taxon>
        <taxon>Bacillati</taxon>
        <taxon>Bacillota</taxon>
        <taxon>Clostridia</taxon>
        <taxon>Lachnospirales</taxon>
        <taxon>Lachnospiraceae</taxon>
        <taxon>Anaerocolumna</taxon>
    </lineage>
</organism>
<dbReference type="GO" id="GO:0003677">
    <property type="term" value="F:DNA binding"/>
    <property type="evidence" value="ECO:0007669"/>
    <property type="project" value="InterPro"/>
</dbReference>
<accession>A0A6P1TRC0</accession>
<dbReference type="InterPro" id="IPR036388">
    <property type="entry name" value="WH-like_DNA-bd_sf"/>
</dbReference>
<dbReference type="Pfam" id="PF09860">
    <property type="entry name" value="DUF2087"/>
    <property type="match status" value="1"/>
</dbReference>
<protein>
    <submittedName>
        <fullName evidence="3">DUF2087 domain-containing protein</fullName>
    </submittedName>
</protein>
<evidence type="ECO:0000313" key="4">
    <source>
        <dbReference type="Proteomes" id="UP000464314"/>
    </source>
</evidence>
<evidence type="ECO:0000313" key="3">
    <source>
        <dbReference type="EMBL" id="QHQ62887.1"/>
    </source>
</evidence>
<evidence type="ECO:0000259" key="2">
    <source>
        <dbReference type="Pfam" id="PF09860"/>
    </source>
</evidence>
<evidence type="ECO:0000259" key="1">
    <source>
        <dbReference type="Pfam" id="PF00196"/>
    </source>
</evidence>
<dbReference type="RefSeq" id="WP_161839709.1">
    <property type="nucleotide sequence ID" value="NZ_CP048000.1"/>
</dbReference>
<gene>
    <name evidence="3" type="ORF">Ana3638_20620</name>
</gene>
<dbReference type="InterPro" id="IPR018656">
    <property type="entry name" value="DUF2087"/>
</dbReference>
<feature type="domain" description="HTH luxR-type" evidence="1">
    <location>
        <begin position="79"/>
        <end position="111"/>
    </location>
</feature>
<dbReference type="Pfam" id="PF00196">
    <property type="entry name" value="GerE"/>
    <property type="match status" value="1"/>
</dbReference>
<dbReference type="KEGG" id="anr:Ana3638_20620"/>
<proteinExistence type="predicted"/>
<sequence length="249" mass="29469">MINDFNDLKIEEIKNGYRFDEENQKYICNHCGKEYFMGEIYPFDKRFFDCRLAVEIHISKEHGTVYDLLVSSENKYLGLTENQKNLLGLLNAGLSDNEIAKQLGISPSTVRHQKFMFREKAKQAKMYLSVYELAIKGNSVHENLVNIHNSATMVDDRYITTMEERDKILKTAFSSLSPLKLIEFPAKEKKKIVILKKIVEQFENGRNYEEKELNRILKEIYPDFPTIRRYLIEYGFMDRTKDCKEYWLK</sequence>
<dbReference type="EMBL" id="CP048000">
    <property type="protein sequence ID" value="QHQ62887.1"/>
    <property type="molecule type" value="Genomic_DNA"/>
</dbReference>
<keyword evidence="4" id="KW-1185">Reference proteome</keyword>
<dbReference type="AlphaFoldDB" id="A0A6P1TRC0"/>
<dbReference type="PRINTS" id="PR00038">
    <property type="entry name" value="HTHLUXR"/>
</dbReference>
<dbReference type="InterPro" id="IPR000792">
    <property type="entry name" value="Tscrpt_reg_LuxR_C"/>
</dbReference>